<dbReference type="EMBL" id="CP032630">
    <property type="protein sequence ID" value="AYF99268.1"/>
    <property type="molecule type" value="Genomic_DNA"/>
</dbReference>
<organism evidence="2 3">
    <name type="scientific">Protaetiibacter intestinalis</name>
    <dbReference type="NCBI Taxonomy" id="2419774"/>
    <lineage>
        <taxon>Bacteria</taxon>
        <taxon>Bacillati</taxon>
        <taxon>Actinomycetota</taxon>
        <taxon>Actinomycetes</taxon>
        <taxon>Micrococcales</taxon>
        <taxon>Microbacteriaceae</taxon>
        <taxon>Protaetiibacter</taxon>
    </lineage>
</organism>
<dbReference type="KEGG" id="lyd:D7I47_14060"/>
<dbReference type="Proteomes" id="UP000278886">
    <property type="component" value="Chromosome"/>
</dbReference>
<evidence type="ECO:0000256" key="1">
    <source>
        <dbReference type="SAM" id="MobiDB-lite"/>
    </source>
</evidence>
<feature type="region of interest" description="Disordered" evidence="1">
    <location>
        <begin position="1"/>
        <end position="23"/>
    </location>
</feature>
<accession>A0A387BC30</accession>
<reference evidence="3" key="1">
    <citation type="submission" date="2018-09" db="EMBL/GenBank/DDBJ databases">
        <title>Genome sequencing of strain 2DFWR-13.</title>
        <authorList>
            <person name="Heo J."/>
            <person name="Kim S.-J."/>
            <person name="Kwon S.-W."/>
        </authorList>
    </citation>
    <scope>NUCLEOTIDE SEQUENCE [LARGE SCALE GENOMIC DNA]</scope>
    <source>
        <strain evidence="3">2DFWR-13</strain>
    </source>
</reference>
<evidence type="ECO:0000313" key="3">
    <source>
        <dbReference type="Proteomes" id="UP000278886"/>
    </source>
</evidence>
<evidence type="ECO:0000313" key="2">
    <source>
        <dbReference type="EMBL" id="AYF99268.1"/>
    </source>
</evidence>
<keyword evidence="3" id="KW-1185">Reference proteome</keyword>
<protein>
    <submittedName>
        <fullName evidence="2">Uncharacterized protein</fullName>
    </submittedName>
</protein>
<gene>
    <name evidence="2" type="ORF">D7I47_14060</name>
</gene>
<feature type="region of interest" description="Disordered" evidence="1">
    <location>
        <begin position="73"/>
        <end position="103"/>
    </location>
</feature>
<proteinExistence type="predicted"/>
<sequence length="126" mass="14008">MHPDADRPSLTETTDEEKSMSKLTAQDQAALARYLHILRDAGPGVDSRLVEAFEKLTPVQLDALVELTLEESTTVTTEERAVPPAIGANTSSKNAALEQPQEKSRGRWCAWFGDSWTWAWVLLLLE</sequence>
<name>A0A387BC30_9MICO</name>
<dbReference type="AlphaFoldDB" id="A0A387BC30"/>